<dbReference type="Gene3D" id="3.40.190.10">
    <property type="entry name" value="Periplasmic binding protein-like II"/>
    <property type="match status" value="1"/>
</dbReference>
<comment type="caution">
    <text evidence="6">The sequence shown here is derived from an EMBL/GenBank/DDBJ whole genome shotgun (WGS) entry which is preliminary data.</text>
</comment>
<evidence type="ECO:0000256" key="2">
    <source>
        <dbReference type="ARBA" id="ARBA00005695"/>
    </source>
</evidence>
<dbReference type="InterPro" id="IPR030678">
    <property type="entry name" value="Peptide/Ni-bd"/>
</dbReference>
<dbReference type="PANTHER" id="PTHR30290">
    <property type="entry name" value="PERIPLASMIC BINDING COMPONENT OF ABC TRANSPORTER"/>
    <property type="match status" value="1"/>
</dbReference>
<sequence>MFGKVMTWGALLLATSLTPAWAQDDKAVTIVLNEEVDVMEPCMATRSNIGRVILGNINETLTELDVRGDQGLMPKLAESWEQMEDGSWRFNLRQGVTFSDGSTFDAQDVKHSFDRVFDPSITCEAARYFGGMTVTANVVDDQTIDFVVDPVQPILPLLLSLITIVPAETPIEFVRDPIGTGPYALTEWSPGQQIVLTRRDDYWGEAPEVTQATYVVRTDPAVRAAMVDAGEADIAPTISQDDATNAATDFSYLNSETVYLRLDASQAPIDDIRVRRALNMAIDREAFIGTLVPENALLATAIYPPTTQGWNPDVPVPTYDPEGAQALLEEARADGVLVDTPITIFARTANFPNVTEVMEAIQQMLQEAGFTVELQMVEVAEHEVYYSKPYPTDRGVYIIAAMHDNRMGDPSFSAYFKYHSEGRQSGIADPKVDDLITRASAATGEERNKLWSELQAYVHDEVAADILLFHMVGFARVAERIDWTPTIATNSQLQLSEIGFKE</sequence>
<dbReference type="AlphaFoldDB" id="A0A5C4MYW1"/>
<organism evidence="6 7">
    <name type="scientific">Rubellimicrobium rubrum</name>
    <dbReference type="NCBI Taxonomy" id="2585369"/>
    <lineage>
        <taxon>Bacteria</taxon>
        <taxon>Pseudomonadati</taxon>
        <taxon>Pseudomonadota</taxon>
        <taxon>Alphaproteobacteria</taxon>
        <taxon>Rhodobacterales</taxon>
        <taxon>Roseobacteraceae</taxon>
        <taxon>Rubellimicrobium</taxon>
    </lineage>
</organism>
<dbReference type="GO" id="GO:0015833">
    <property type="term" value="P:peptide transport"/>
    <property type="evidence" value="ECO:0007669"/>
    <property type="project" value="TreeGrafter"/>
</dbReference>
<dbReference type="CDD" id="cd08491">
    <property type="entry name" value="PBP2_NikA_DppA_OppA_like_12"/>
    <property type="match status" value="1"/>
</dbReference>
<dbReference type="OrthoDB" id="9803988at2"/>
<reference evidence="6 7" key="1">
    <citation type="submission" date="2019-06" db="EMBL/GenBank/DDBJ databases">
        <title>YIM 131921 draft genome.</title>
        <authorList>
            <person name="Jiang L."/>
        </authorList>
    </citation>
    <scope>NUCLEOTIDE SEQUENCE [LARGE SCALE GENOMIC DNA]</scope>
    <source>
        <strain evidence="6 7">YIM 131921</strain>
    </source>
</reference>
<gene>
    <name evidence="6" type="ORF">FHG66_11795</name>
</gene>
<evidence type="ECO:0000313" key="6">
    <source>
        <dbReference type="EMBL" id="TNC49127.1"/>
    </source>
</evidence>
<feature type="signal peptide" evidence="4">
    <location>
        <begin position="1"/>
        <end position="22"/>
    </location>
</feature>
<dbReference type="InterPro" id="IPR000914">
    <property type="entry name" value="SBP_5_dom"/>
</dbReference>
<dbReference type="Proteomes" id="UP000305887">
    <property type="component" value="Unassembled WGS sequence"/>
</dbReference>
<keyword evidence="3 4" id="KW-0732">Signal</keyword>
<name>A0A5C4MYW1_9RHOB</name>
<dbReference type="PIRSF" id="PIRSF002741">
    <property type="entry name" value="MppA"/>
    <property type="match status" value="1"/>
</dbReference>
<dbReference type="SUPFAM" id="SSF53850">
    <property type="entry name" value="Periplasmic binding protein-like II"/>
    <property type="match status" value="1"/>
</dbReference>
<dbReference type="RefSeq" id="WP_139076985.1">
    <property type="nucleotide sequence ID" value="NZ_VDFU01000013.1"/>
</dbReference>
<dbReference type="Pfam" id="PF00496">
    <property type="entry name" value="SBP_bac_5"/>
    <property type="match status" value="1"/>
</dbReference>
<evidence type="ECO:0000256" key="4">
    <source>
        <dbReference type="SAM" id="SignalP"/>
    </source>
</evidence>
<feature type="chain" id="PRO_5022774582" evidence="4">
    <location>
        <begin position="23"/>
        <end position="502"/>
    </location>
</feature>
<dbReference type="GO" id="GO:1904680">
    <property type="term" value="F:peptide transmembrane transporter activity"/>
    <property type="evidence" value="ECO:0007669"/>
    <property type="project" value="TreeGrafter"/>
</dbReference>
<dbReference type="EMBL" id="VDFU01000013">
    <property type="protein sequence ID" value="TNC49127.1"/>
    <property type="molecule type" value="Genomic_DNA"/>
</dbReference>
<dbReference type="GO" id="GO:0043190">
    <property type="term" value="C:ATP-binding cassette (ABC) transporter complex"/>
    <property type="evidence" value="ECO:0007669"/>
    <property type="project" value="InterPro"/>
</dbReference>
<keyword evidence="7" id="KW-1185">Reference proteome</keyword>
<evidence type="ECO:0000256" key="3">
    <source>
        <dbReference type="ARBA" id="ARBA00022729"/>
    </source>
</evidence>
<dbReference type="Gene3D" id="3.10.105.10">
    <property type="entry name" value="Dipeptide-binding Protein, Domain 3"/>
    <property type="match status" value="1"/>
</dbReference>
<evidence type="ECO:0000259" key="5">
    <source>
        <dbReference type="Pfam" id="PF00496"/>
    </source>
</evidence>
<proteinExistence type="inferred from homology"/>
<comment type="subcellular location">
    <subcellularLocation>
        <location evidence="1">Periplasm</location>
    </subcellularLocation>
</comment>
<dbReference type="GO" id="GO:0030288">
    <property type="term" value="C:outer membrane-bounded periplasmic space"/>
    <property type="evidence" value="ECO:0007669"/>
    <property type="project" value="UniProtKB-ARBA"/>
</dbReference>
<evidence type="ECO:0000256" key="1">
    <source>
        <dbReference type="ARBA" id="ARBA00004418"/>
    </source>
</evidence>
<accession>A0A5C4MYW1</accession>
<dbReference type="PANTHER" id="PTHR30290:SF38">
    <property type="entry name" value="D,D-DIPEPTIDE-BINDING PERIPLASMIC PROTEIN DDPA-RELATED"/>
    <property type="match status" value="1"/>
</dbReference>
<evidence type="ECO:0000313" key="7">
    <source>
        <dbReference type="Proteomes" id="UP000305887"/>
    </source>
</evidence>
<dbReference type="InterPro" id="IPR039424">
    <property type="entry name" value="SBP_5"/>
</dbReference>
<feature type="domain" description="Solute-binding protein family 5" evidence="5">
    <location>
        <begin position="72"/>
        <end position="421"/>
    </location>
</feature>
<comment type="similarity">
    <text evidence="2">Belongs to the bacterial solute-binding protein 5 family.</text>
</comment>
<protein>
    <submittedName>
        <fullName evidence="6">Peptide ABC transporter substrate-binding protein</fullName>
    </submittedName>
</protein>
<dbReference type="Gene3D" id="3.90.76.10">
    <property type="entry name" value="Dipeptide-binding Protein, Domain 1"/>
    <property type="match status" value="1"/>
</dbReference>